<evidence type="ECO:0000313" key="3">
    <source>
        <dbReference type="Proteomes" id="UP000178606"/>
    </source>
</evidence>
<dbReference type="EMBL" id="MFKF01000158">
    <property type="protein sequence ID" value="OGG52087.1"/>
    <property type="molecule type" value="Genomic_DNA"/>
</dbReference>
<dbReference type="InterPro" id="IPR005656">
    <property type="entry name" value="MmgE_PrpD"/>
</dbReference>
<dbReference type="Pfam" id="PF19305">
    <property type="entry name" value="MmgE_PrpD_C"/>
    <property type="match status" value="1"/>
</dbReference>
<name>A0A1F6CSJ5_HANXR</name>
<feature type="domain" description="MmgE/PrpD C-terminal" evidence="1">
    <location>
        <begin position="9"/>
        <end position="186"/>
    </location>
</feature>
<evidence type="ECO:0000313" key="2">
    <source>
        <dbReference type="EMBL" id="OGG52087.1"/>
    </source>
</evidence>
<protein>
    <recommendedName>
        <fullName evidence="1">MmgE/PrpD C-terminal domain-containing protein</fullName>
    </recommendedName>
</protein>
<proteinExistence type="predicted"/>
<dbReference type="Proteomes" id="UP000178606">
    <property type="component" value="Unassembled WGS sequence"/>
</dbReference>
<reference evidence="2 3" key="1">
    <citation type="journal article" date="2016" name="Nat. Commun.">
        <title>Thousands of microbial genomes shed light on interconnected biogeochemical processes in an aquifer system.</title>
        <authorList>
            <person name="Anantharaman K."/>
            <person name="Brown C.T."/>
            <person name="Hug L.A."/>
            <person name="Sharon I."/>
            <person name="Castelle C.J."/>
            <person name="Probst A.J."/>
            <person name="Thomas B.C."/>
            <person name="Singh A."/>
            <person name="Wilkins M.J."/>
            <person name="Karaoz U."/>
            <person name="Brodie E.L."/>
            <person name="Williams K.H."/>
            <person name="Hubbard S.S."/>
            <person name="Banfield J.F."/>
        </authorList>
    </citation>
    <scope>NUCLEOTIDE SEQUENCE [LARGE SCALE GENOMIC DNA]</scope>
    <source>
        <strain evidence="3">RIFCSPLOWO2_12_FULL_64_10</strain>
    </source>
</reference>
<dbReference type="InterPro" id="IPR036148">
    <property type="entry name" value="MmgE/PrpD_sf"/>
</dbReference>
<dbReference type="GO" id="GO:0016829">
    <property type="term" value="F:lyase activity"/>
    <property type="evidence" value="ECO:0007669"/>
    <property type="project" value="InterPro"/>
</dbReference>
<accession>A0A1F6CSJ5</accession>
<gene>
    <name evidence="2" type="ORF">A3F84_25915</name>
</gene>
<organism evidence="2 3">
    <name type="scientific">Handelsmanbacteria sp. (strain RIFCSPLOWO2_12_FULL_64_10)</name>
    <dbReference type="NCBI Taxonomy" id="1817868"/>
    <lineage>
        <taxon>Bacteria</taxon>
        <taxon>Candidatus Handelsmaniibacteriota</taxon>
    </lineage>
</organism>
<dbReference type="PANTHER" id="PTHR16943">
    <property type="entry name" value="2-METHYLCITRATE DEHYDRATASE-RELATED"/>
    <property type="match status" value="1"/>
</dbReference>
<comment type="caution">
    <text evidence="2">The sequence shown here is derived from an EMBL/GenBank/DDBJ whole genome shotgun (WGS) entry which is preliminary data.</text>
</comment>
<dbReference type="AlphaFoldDB" id="A0A1F6CSJ5"/>
<dbReference type="PANTHER" id="PTHR16943:SF8">
    <property type="entry name" value="2-METHYLCITRATE DEHYDRATASE"/>
    <property type="match status" value="1"/>
</dbReference>
<dbReference type="InterPro" id="IPR045337">
    <property type="entry name" value="MmgE_PrpD_C"/>
</dbReference>
<dbReference type="InterPro" id="IPR042188">
    <property type="entry name" value="MmgE/PrpD_sf_2"/>
</dbReference>
<sequence length="204" mass="22092">MPNIGFKPYAAGVAMHASIDACLELRRQLGLSRASTVADVGRALERLRSVELIMATRGFATLPRGREITAGLQAKFSMYNSATIAFVKGHVDPNDFSDDIVVDPQVKAFRDMLTLVGNDDLPHAVVRFRAELRDGSTLTGEIDQPIGSPDKPMSDADIRGKLLDAGRGRVEEPSLERLADLAERLDQVQDAATLVELAVPLAAR</sequence>
<dbReference type="SUPFAM" id="SSF103378">
    <property type="entry name" value="2-methylcitrate dehydratase PrpD"/>
    <property type="match status" value="1"/>
</dbReference>
<evidence type="ECO:0000259" key="1">
    <source>
        <dbReference type="Pfam" id="PF19305"/>
    </source>
</evidence>
<dbReference type="Gene3D" id="3.30.1330.120">
    <property type="entry name" value="2-methylcitrate dehydratase PrpD"/>
    <property type="match status" value="1"/>
</dbReference>